<dbReference type="EC" id="2.5.1.48" evidence="7"/>
<accession>A0A1B1NE15</accession>
<evidence type="ECO:0000313" key="8">
    <source>
        <dbReference type="Proteomes" id="UP000092482"/>
    </source>
</evidence>
<evidence type="ECO:0000256" key="5">
    <source>
        <dbReference type="RuleBase" id="RU362118"/>
    </source>
</evidence>
<organism evidence="7 8">
    <name type="scientific">Serinicoccus hydrothermalis</name>
    <dbReference type="NCBI Taxonomy" id="1758689"/>
    <lineage>
        <taxon>Bacteria</taxon>
        <taxon>Bacillati</taxon>
        <taxon>Actinomycetota</taxon>
        <taxon>Actinomycetes</taxon>
        <taxon>Micrococcales</taxon>
        <taxon>Ornithinimicrobiaceae</taxon>
        <taxon>Serinicoccus</taxon>
    </lineage>
</organism>
<dbReference type="KEGG" id="serj:SGUI_2292"/>
<feature type="modified residue" description="N6-(pyridoxal phosphate)lysine" evidence="4">
    <location>
        <position position="200"/>
    </location>
</feature>
<feature type="region of interest" description="Disordered" evidence="6">
    <location>
        <begin position="1"/>
        <end position="29"/>
    </location>
</feature>
<dbReference type="Gene3D" id="3.40.640.10">
    <property type="entry name" value="Type I PLP-dependent aspartate aminotransferase-like (Major domain)"/>
    <property type="match status" value="1"/>
</dbReference>
<dbReference type="Pfam" id="PF01053">
    <property type="entry name" value="Cys_Met_Meta_PP"/>
    <property type="match status" value="1"/>
</dbReference>
<evidence type="ECO:0000256" key="2">
    <source>
        <dbReference type="ARBA" id="ARBA00009077"/>
    </source>
</evidence>
<protein>
    <submittedName>
        <fullName evidence="7">Cystathionine gamma-synthase</fullName>
        <ecNumber evidence="7">2.5.1.48</ecNumber>
    </submittedName>
</protein>
<name>A0A1B1NE15_9MICO</name>
<dbReference type="SUPFAM" id="SSF53383">
    <property type="entry name" value="PLP-dependent transferases"/>
    <property type="match status" value="1"/>
</dbReference>
<dbReference type="GO" id="GO:0003962">
    <property type="term" value="F:cystathionine gamma-synthase activity"/>
    <property type="evidence" value="ECO:0007669"/>
    <property type="project" value="UniProtKB-EC"/>
</dbReference>
<comment type="similarity">
    <text evidence="2 5">Belongs to the trans-sulfuration enzymes family.</text>
</comment>
<dbReference type="GO" id="GO:0004123">
    <property type="term" value="F:cystathionine gamma-lyase activity"/>
    <property type="evidence" value="ECO:0007669"/>
    <property type="project" value="TreeGrafter"/>
</dbReference>
<dbReference type="InterPro" id="IPR015421">
    <property type="entry name" value="PyrdxlP-dep_Trfase_major"/>
</dbReference>
<dbReference type="Gene3D" id="3.90.1150.10">
    <property type="entry name" value="Aspartate Aminotransferase, domain 1"/>
    <property type="match status" value="1"/>
</dbReference>
<dbReference type="STRING" id="1758689.SGUI_2292"/>
<keyword evidence="7" id="KW-0808">Transferase</keyword>
<sequence>MTPHDGEALAPGTRAVSLGRPAREPGAPVNVPVTFTSTYAADGAVDYARDGNPTWEALEEVLGSLEGGDALVFASGMGAIAATMSLVPVGGVVVAPTHVYNGTTGQLADREVAGALTQRRVAPEDVAAIVDACEGADVLHLESPSNPMMEVTDVAGVVRGLVERYGEDRPVVVCDNTFATPLAQQPLTWGADVVVHSATKYLAGHSDALFGALVVSGERPDLLERLHTHRTLYGAIPGPMETFLVLRGVRTLHLRLERAEANARELVARLEEHPVVQRVRYPGFGGMVSIEVAGGVERAEAICAATRLWVHSTSLGGVESQIERRRRHALEVETVPETLLRLSVGVEDVEDLWADLARALDASPR</sequence>
<dbReference type="InterPro" id="IPR000277">
    <property type="entry name" value="Cys/Met-Metab_PyrdxlP-dep_enz"/>
</dbReference>
<dbReference type="AlphaFoldDB" id="A0A1B1NE15"/>
<keyword evidence="3 4" id="KW-0663">Pyridoxal phosphate</keyword>
<evidence type="ECO:0000256" key="6">
    <source>
        <dbReference type="SAM" id="MobiDB-lite"/>
    </source>
</evidence>
<dbReference type="GO" id="GO:0019343">
    <property type="term" value="P:cysteine biosynthetic process via cystathionine"/>
    <property type="evidence" value="ECO:0007669"/>
    <property type="project" value="TreeGrafter"/>
</dbReference>
<dbReference type="Proteomes" id="UP000092482">
    <property type="component" value="Chromosome"/>
</dbReference>
<evidence type="ECO:0000256" key="4">
    <source>
        <dbReference type="PIRSR" id="PIRSR001434-2"/>
    </source>
</evidence>
<dbReference type="InterPro" id="IPR054542">
    <property type="entry name" value="Cys_met_metab_PP"/>
</dbReference>
<dbReference type="PIRSF" id="PIRSF001434">
    <property type="entry name" value="CGS"/>
    <property type="match status" value="1"/>
</dbReference>
<keyword evidence="8" id="KW-1185">Reference proteome</keyword>
<proteinExistence type="inferred from homology"/>
<dbReference type="PANTHER" id="PTHR11808:SF15">
    <property type="entry name" value="CYSTATHIONINE GAMMA-LYASE"/>
    <property type="match status" value="1"/>
</dbReference>
<dbReference type="PATRIC" id="fig|1758689.4.peg.2387"/>
<gene>
    <name evidence="7" type="ORF">SGUI_2292</name>
</gene>
<dbReference type="PROSITE" id="PS00868">
    <property type="entry name" value="CYS_MET_METAB_PP"/>
    <property type="match status" value="1"/>
</dbReference>
<dbReference type="GO" id="GO:0005737">
    <property type="term" value="C:cytoplasm"/>
    <property type="evidence" value="ECO:0007669"/>
    <property type="project" value="TreeGrafter"/>
</dbReference>
<dbReference type="InterPro" id="IPR015422">
    <property type="entry name" value="PyrdxlP-dep_Trfase_small"/>
</dbReference>
<dbReference type="GO" id="GO:0030170">
    <property type="term" value="F:pyridoxal phosphate binding"/>
    <property type="evidence" value="ECO:0007669"/>
    <property type="project" value="InterPro"/>
</dbReference>
<reference evidence="7 8" key="1">
    <citation type="submission" date="2016-03" db="EMBL/GenBank/DDBJ databases">
        <title>Shallow-sea hydrothermal system.</title>
        <authorList>
            <person name="Tang K."/>
        </authorList>
    </citation>
    <scope>NUCLEOTIDE SEQUENCE [LARGE SCALE GENOMIC DNA]</scope>
    <source>
        <strain evidence="7 8">JLT9</strain>
    </source>
</reference>
<dbReference type="InterPro" id="IPR015424">
    <property type="entry name" value="PyrdxlP-dep_Trfase"/>
</dbReference>
<dbReference type="GO" id="GO:0019346">
    <property type="term" value="P:transsulfuration"/>
    <property type="evidence" value="ECO:0007669"/>
    <property type="project" value="InterPro"/>
</dbReference>
<dbReference type="RefSeq" id="WP_066640370.1">
    <property type="nucleotide sequence ID" value="NZ_CP014989.1"/>
</dbReference>
<evidence type="ECO:0000256" key="3">
    <source>
        <dbReference type="ARBA" id="ARBA00022898"/>
    </source>
</evidence>
<dbReference type="OrthoDB" id="9780685at2"/>
<evidence type="ECO:0000313" key="7">
    <source>
        <dbReference type="EMBL" id="ANS79688.1"/>
    </source>
</evidence>
<dbReference type="PANTHER" id="PTHR11808">
    <property type="entry name" value="TRANS-SULFURATION ENZYME FAMILY MEMBER"/>
    <property type="match status" value="1"/>
</dbReference>
<dbReference type="EMBL" id="CP014989">
    <property type="protein sequence ID" value="ANS79688.1"/>
    <property type="molecule type" value="Genomic_DNA"/>
</dbReference>
<comment type="cofactor">
    <cofactor evidence="1 5">
        <name>pyridoxal 5'-phosphate</name>
        <dbReference type="ChEBI" id="CHEBI:597326"/>
    </cofactor>
</comment>
<evidence type="ECO:0000256" key="1">
    <source>
        <dbReference type="ARBA" id="ARBA00001933"/>
    </source>
</evidence>